<feature type="compositionally biased region" description="Basic and acidic residues" evidence="1">
    <location>
        <begin position="240"/>
        <end position="260"/>
    </location>
</feature>
<keyword evidence="4" id="KW-1185">Reference proteome</keyword>
<dbReference type="PATRIC" id="fig|1117379.3.peg.1819"/>
<dbReference type="OrthoDB" id="2660939at2"/>
<dbReference type="Proteomes" id="UP000006316">
    <property type="component" value="Unassembled WGS sequence"/>
</dbReference>
<feature type="chain" id="PRO_5003890873" description="Camelysin" evidence="2">
    <location>
        <begin position="28"/>
        <end position="260"/>
    </location>
</feature>
<dbReference type="Pfam" id="PF12389">
    <property type="entry name" value="Peptidase_M73"/>
    <property type="match status" value="1"/>
</dbReference>
<dbReference type="STRING" id="1117379.BABA_08706"/>
<proteinExistence type="predicted"/>
<keyword evidence="2" id="KW-0732">Signal</keyword>
<dbReference type="InterPro" id="IPR022121">
    <property type="entry name" value="Peptidase_M73_camelysin"/>
</dbReference>
<dbReference type="EMBL" id="AJLS01000055">
    <property type="protein sequence ID" value="EKN69494.1"/>
    <property type="molecule type" value="Genomic_DNA"/>
</dbReference>
<evidence type="ECO:0000313" key="3">
    <source>
        <dbReference type="EMBL" id="EKN69494.1"/>
    </source>
</evidence>
<dbReference type="eggNOG" id="ENOG502ZBTW">
    <property type="taxonomic scope" value="Bacteria"/>
</dbReference>
<reference evidence="3 4" key="1">
    <citation type="journal article" date="2012" name="Front. Microbiol.">
        <title>Redundancy and modularity in membrane-associated dissimilatory nitrate reduction in Bacillus.</title>
        <authorList>
            <person name="Heylen K."/>
            <person name="Keltjens J."/>
        </authorList>
    </citation>
    <scope>NUCLEOTIDE SEQUENCE [LARGE SCALE GENOMIC DNA]</scope>
    <source>
        <strain evidence="4">LMG 21833T</strain>
    </source>
</reference>
<dbReference type="InterPro" id="IPR023833">
    <property type="entry name" value="Signal_pept_SipW-depend-type"/>
</dbReference>
<comment type="caution">
    <text evidence="3">The sequence shown here is derived from an EMBL/GenBank/DDBJ whole genome shotgun (WGS) entry which is preliminary data.</text>
</comment>
<feature type="region of interest" description="Disordered" evidence="1">
    <location>
        <begin position="216"/>
        <end position="260"/>
    </location>
</feature>
<name>K6DMG5_9BACI</name>
<dbReference type="AlphaFoldDB" id="K6DMG5"/>
<accession>K6DMG5</accession>
<feature type="compositionally biased region" description="Polar residues" evidence="1">
    <location>
        <begin position="220"/>
        <end position="239"/>
    </location>
</feature>
<evidence type="ECO:0000256" key="1">
    <source>
        <dbReference type="SAM" id="MobiDB-lite"/>
    </source>
</evidence>
<evidence type="ECO:0000313" key="4">
    <source>
        <dbReference type="Proteomes" id="UP000006316"/>
    </source>
</evidence>
<organism evidence="3 4">
    <name type="scientific">Neobacillus bataviensis LMG 21833</name>
    <dbReference type="NCBI Taxonomy" id="1117379"/>
    <lineage>
        <taxon>Bacteria</taxon>
        <taxon>Bacillati</taxon>
        <taxon>Bacillota</taxon>
        <taxon>Bacilli</taxon>
        <taxon>Bacillales</taxon>
        <taxon>Bacillaceae</taxon>
        <taxon>Neobacillus</taxon>
    </lineage>
</organism>
<gene>
    <name evidence="3" type="ORF">BABA_08706</name>
</gene>
<feature type="signal peptide" evidence="2">
    <location>
        <begin position="1"/>
        <end position="27"/>
    </location>
</feature>
<sequence length="260" mass="28134">MGIKKKLGLGMASAALGLSLIGGGTFAYFSDQATIHNGFAAGTLDLELGNYPETNWPLNFDLQNIRPGDTFERQFVLKNSGSLAIEDTYMSFSKVSVENTLKTGATDGDFLSALKVSYFVDAGPGQSGDGYLLLNSQDITLKEAIAGDFKDKINPLYLKKDGTLNLTPNGINSGESHRFRVMISFPDTKEPQNKLQGMQAKVNFNLDARQVMGDVYHDQQGPNGTVTGNGKIGDQQTTDSSKKLLGSDKTDNDAWKDTNE</sequence>
<evidence type="ECO:0000256" key="2">
    <source>
        <dbReference type="SAM" id="SignalP"/>
    </source>
</evidence>
<protein>
    <recommendedName>
        <fullName evidence="5">Camelysin</fullName>
    </recommendedName>
</protein>
<dbReference type="NCBIfam" id="TIGR04088">
    <property type="entry name" value="cognate_SipW"/>
    <property type="match status" value="1"/>
</dbReference>
<evidence type="ECO:0008006" key="5">
    <source>
        <dbReference type="Google" id="ProtNLM"/>
    </source>
</evidence>
<dbReference type="RefSeq" id="WP_007084762.1">
    <property type="nucleotide sequence ID" value="NZ_AJLS01000055.1"/>
</dbReference>